<feature type="region of interest" description="Disordered" evidence="1">
    <location>
        <begin position="66"/>
        <end position="157"/>
    </location>
</feature>
<organism evidence="2 3">
    <name type="scientific">Tanacetum coccineum</name>
    <dbReference type="NCBI Taxonomy" id="301880"/>
    <lineage>
        <taxon>Eukaryota</taxon>
        <taxon>Viridiplantae</taxon>
        <taxon>Streptophyta</taxon>
        <taxon>Embryophyta</taxon>
        <taxon>Tracheophyta</taxon>
        <taxon>Spermatophyta</taxon>
        <taxon>Magnoliopsida</taxon>
        <taxon>eudicotyledons</taxon>
        <taxon>Gunneridae</taxon>
        <taxon>Pentapetalae</taxon>
        <taxon>asterids</taxon>
        <taxon>campanulids</taxon>
        <taxon>Asterales</taxon>
        <taxon>Asteraceae</taxon>
        <taxon>Asteroideae</taxon>
        <taxon>Anthemideae</taxon>
        <taxon>Anthemidinae</taxon>
        <taxon>Tanacetum</taxon>
    </lineage>
</organism>
<feature type="compositionally biased region" description="Acidic residues" evidence="1">
    <location>
        <begin position="117"/>
        <end position="148"/>
    </location>
</feature>
<evidence type="ECO:0000256" key="1">
    <source>
        <dbReference type="SAM" id="MobiDB-lite"/>
    </source>
</evidence>
<protein>
    <submittedName>
        <fullName evidence="2">Uncharacterized protein</fullName>
    </submittedName>
</protein>
<reference evidence="2" key="1">
    <citation type="journal article" date="2022" name="Int. J. Mol. Sci.">
        <title>Draft Genome of Tanacetum Coccineum: Genomic Comparison of Closely Related Tanacetum-Family Plants.</title>
        <authorList>
            <person name="Yamashiro T."/>
            <person name="Shiraishi A."/>
            <person name="Nakayama K."/>
            <person name="Satake H."/>
        </authorList>
    </citation>
    <scope>NUCLEOTIDE SEQUENCE</scope>
</reference>
<comment type="caution">
    <text evidence="2">The sequence shown here is derived from an EMBL/GenBank/DDBJ whole genome shotgun (WGS) entry which is preliminary data.</text>
</comment>
<evidence type="ECO:0000313" key="3">
    <source>
        <dbReference type="Proteomes" id="UP001151760"/>
    </source>
</evidence>
<feature type="region of interest" description="Disordered" evidence="1">
    <location>
        <begin position="25"/>
        <end position="54"/>
    </location>
</feature>
<feature type="region of interest" description="Disordered" evidence="1">
    <location>
        <begin position="335"/>
        <end position="370"/>
    </location>
</feature>
<dbReference type="Proteomes" id="UP001151760">
    <property type="component" value="Unassembled WGS sequence"/>
</dbReference>
<accession>A0ABQ5IW92</accession>
<proteinExistence type="predicted"/>
<keyword evidence="3" id="KW-1185">Reference proteome</keyword>
<evidence type="ECO:0000313" key="2">
    <source>
        <dbReference type="EMBL" id="GJU04146.1"/>
    </source>
</evidence>
<reference evidence="2" key="2">
    <citation type="submission" date="2022-01" db="EMBL/GenBank/DDBJ databases">
        <authorList>
            <person name="Yamashiro T."/>
            <person name="Shiraishi A."/>
            <person name="Satake H."/>
            <person name="Nakayama K."/>
        </authorList>
    </citation>
    <scope>NUCLEOTIDE SEQUENCE</scope>
</reference>
<dbReference type="EMBL" id="BQNB010021221">
    <property type="protein sequence ID" value="GJU04146.1"/>
    <property type="molecule type" value="Genomic_DNA"/>
</dbReference>
<name>A0ABQ5IW92_9ASTR</name>
<gene>
    <name evidence="2" type="ORF">Tco_1114484</name>
</gene>
<feature type="compositionally biased region" description="Basic and acidic residues" evidence="1">
    <location>
        <begin position="342"/>
        <end position="370"/>
    </location>
</feature>
<sequence>MSNTLNAYSAATQFYTYYAFASGKKTPKPKYVRKKAEPDTSPKHKHVQATKEVGITEVNNLSGLKEQDTILQSHASGSGDGVDTQSKVPDEQQQKTSGTDEGTGTIPGVPDVPIYESESDDNNDGDDDEANDDDKQEGDDTNDDDEETDTHKTKSDIIKIPILDQSTIKFYEEEENINDEETMYDDEEMMYDDEDDEVTKELYEDVNVNLGNEDTEMTNVDQGATDQQNVSQQSGFTQEEEDAHVTLTPVLNTQRSGAHHAHNPEITSSFTITDPPPPPFFNPLSQQATPTLTPTASETTTSLPTLLDFASVFKFNERVFNLEKDLIHDEAMIETSAGSRQWEGKKVSSKEYETSNDYRSKEKKSLWRKT</sequence>